<name>A0A9Q3D9G7_9BASI</name>
<evidence type="ECO:0000313" key="1">
    <source>
        <dbReference type="EMBL" id="MBW0499576.1"/>
    </source>
</evidence>
<keyword evidence="2" id="KW-1185">Reference proteome</keyword>
<organism evidence="1 2">
    <name type="scientific">Austropuccinia psidii MF-1</name>
    <dbReference type="NCBI Taxonomy" id="1389203"/>
    <lineage>
        <taxon>Eukaryota</taxon>
        <taxon>Fungi</taxon>
        <taxon>Dikarya</taxon>
        <taxon>Basidiomycota</taxon>
        <taxon>Pucciniomycotina</taxon>
        <taxon>Pucciniomycetes</taxon>
        <taxon>Pucciniales</taxon>
        <taxon>Sphaerophragmiaceae</taxon>
        <taxon>Austropuccinia</taxon>
    </lineage>
</organism>
<dbReference type="Proteomes" id="UP000765509">
    <property type="component" value="Unassembled WGS sequence"/>
</dbReference>
<dbReference type="OrthoDB" id="5549573at2759"/>
<evidence type="ECO:0000313" key="2">
    <source>
        <dbReference type="Proteomes" id="UP000765509"/>
    </source>
</evidence>
<comment type="caution">
    <text evidence="1">The sequence shown here is derived from an EMBL/GenBank/DDBJ whole genome shotgun (WGS) entry which is preliminary data.</text>
</comment>
<sequence>MMDSNLHHPLWNPNKYTRTHSQARELIKICGKKGFHLIFPKHIPTFLGELKSPCLILKCAFKKNLSIQPKNLDRKQFLETLQQKLGQNTDPATSVECTTQDLMAAVTEDYNSQGKWVTTNPARSKAWWNKEQLNNLVSLRNKARRNMLKDQNNKAQKEYHHYQQLFKQKIWELKSSHWRKFLAKRGPEHA</sequence>
<protein>
    <recommendedName>
        <fullName evidence="3">Endonuclease/exonuclease/phosphatase domain-containing protein</fullName>
    </recommendedName>
</protein>
<proteinExistence type="predicted"/>
<evidence type="ECO:0008006" key="3">
    <source>
        <dbReference type="Google" id="ProtNLM"/>
    </source>
</evidence>
<reference evidence="1" key="1">
    <citation type="submission" date="2021-03" db="EMBL/GenBank/DDBJ databases">
        <title>Draft genome sequence of rust myrtle Austropuccinia psidii MF-1, a brazilian biotype.</title>
        <authorList>
            <person name="Quecine M.C."/>
            <person name="Pachon D.M.R."/>
            <person name="Bonatelli M.L."/>
            <person name="Correr F.H."/>
            <person name="Franceschini L.M."/>
            <person name="Leite T.F."/>
            <person name="Margarido G.R.A."/>
            <person name="Almeida C.A."/>
            <person name="Ferrarezi J.A."/>
            <person name="Labate C.A."/>
        </authorList>
    </citation>
    <scope>NUCLEOTIDE SEQUENCE</scope>
    <source>
        <strain evidence="1">MF-1</strain>
    </source>
</reference>
<dbReference type="EMBL" id="AVOT02015333">
    <property type="protein sequence ID" value="MBW0499576.1"/>
    <property type="molecule type" value="Genomic_DNA"/>
</dbReference>
<dbReference type="AlphaFoldDB" id="A0A9Q3D9G7"/>
<accession>A0A9Q3D9G7</accession>
<gene>
    <name evidence="1" type="ORF">O181_039291</name>
</gene>